<dbReference type="EnsemblProtists" id="PYU1_T002934">
    <property type="protein sequence ID" value="PYU1_T002934"/>
    <property type="gene ID" value="PYU1_G002931"/>
</dbReference>
<dbReference type="InterPro" id="IPR043153">
    <property type="entry name" value="DENN_C"/>
</dbReference>
<evidence type="ECO:0000313" key="3">
    <source>
        <dbReference type="Proteomes" id="UP000019132"/>
    </source>
</evidence>
<name>K3WD93_GLOUD</name>
<keyword evidence="3" id="KW-1185">Reference proteome</keyword>
<accession>K3WD93</accession>
<dbReference type="GO" id="GO:0032483">
    <property type="term" value="P:regulation of Rab protein signal transduction"/>
    <property type="evidence" value="ECO:0007669"/>
    <property type="project" value="TreeGrafter"/>
</dbReference>
<dbReference type="STRING" id="431595.K3WD93"/>
<dbReference type="eggNOG" id="KOG2127">
    <property type="taxonomic scope" value="Eukaryota"/>
</dbReference>
<dbReference type="PANTHER" id="PTHR12296:SF21">
    <property type="entry name" value="DENN DOMAIN-CONTAINING PROTEIN 3"/>
    <property type="match status" value="1"/>
</dbReference>
<dbReference type="HOGENOM" id="CLU_710763_0_0_1"/>
<organism evidence="2 3">
    <name type="scientific">Globisporangium ultimum (strain ATCC 200006 / CBS 805.95 / DAOM BR144)</name>
    <name type="common">Pythium ultimum</name>
    <dbReference type="NCBI Taxonomy" id="431595"/>
    <lineage>
        <taxon>Eukaryota</taxon>
        <taxon>Sar</taxon>
        <taxon>Stramenopiles</taxon>
        <taxon>Oomycota</taxon>
        <taxon>Peronosporomycetes</taxon>
        <taxon>Pythiales</taxon>
        <taxon>Pythiaceae</taxon>
        <taxon>Globisporangium</taxon>
    </lineage>
</organism>
<evidence type="ECO:0000259" key="1">
    <source>
        <dbReference type="PROSITE" id="PS50211"/>
    </source>
</evidence>
<dbReference type="Pfam" id="PF02141">
    <property type="entry name" value="DENN"/>
    <property type="match status" value="1"/>
</dbReference>
<sequence length="389" mass="44191">MLMHRMGWFEHFLIPEASPRTFQITDAEAQQNVCFNFVAGNDENAVYGAVWRLPFVHSNGITTQGVCVLSKYPLVDSMRHFLRVFVETKARLDREKNPKEEASTSTSGEVVEGELNTLTLREAQQAFDLYFKTRHIPPRPITQAIDNLEDGHLDLPSVDISLQDLFDCLSITHILRLVALALLEKKIVLVSSSYSVLLTVGESLKSLLYPLTWSHIYVPVLPLALKGYLHCPTPFIFGLHNSYVRNSELPRAADDLVIVNLDRDSLTGGGDVSWPPTRNAAMRDRLVKICKPRLQFRDNIEFDYANGNESRINEAFPTEAIRRVLYDELQDMLSTLEAFAFRFAFHDKFVTVVDSSNKSRMWASDTSRFYAMLLQTQAFSAHLSSLQNL</sequence>
<proteinExistence type="predicted"/>
<evidence type="ECO:0000313" key="2">
    <source>
        <dbReference type="EnsemblProtists" id="PYU1_T002934"/>
    </source>
</evidence>
<dbReference type="PROSITE" id="PS50211">
    <property type="entry name" value="DENN"/>
    <property type="match status" value="1"/>
</dbReference>
<dbReference type="SMART" id="SM00799">
    <property type="entry name" value="DENN"/>
    <property type="match status" value="1"/>
</dbReference>
<reference evidence="3" key="2">
    <citation type="submission" date="2010-04" db="EMBL/GenBank/DDBJ databases">
        <authorList>
            <person name="Buell R."/>
            <person name="Hamilton J."/>
            <person name="Hostetler J."/>
        </authorList>
    </citation>
    <scope>NUCLEOTIDE SEQUENCE [LARGE SCALE GENOMIC DNA]</scope>
    <source>
        <strain evidence="3">DAOM:BR144</strain>
    </source>
</reference>
<dbReference type="OMA" id="LTWSHIY"/>
<dbReference type="InParanoid" id="K3WD93"/>
<dbReference type="GO" id="GO:0031410">
    <property type="term" value="C:cytoplasmic vesicle"/>
    <property type="evidence" value="ECO:0007669"/>
    <property type="project" value="TreeGrafter"/>
</dbReference>
<dbReference type="InterPro" id="IPR037516">
    <property type="entry name" value="Tripartite_DENN"/>
</dbReference>
<dbReference type="InterPro" id="IPR051696">
    <property type="entry name" value="DENN_Domain_GEFs"/>
</dbReference>
<dbReference type="EMBL" id="GL376628">
    <property type="status" value="NOT_ANNOTATED_CDS"/>
    <property type="molecule type" value="Genomic_DNA"/>
</dbReference>
<dbReference type="AlphaFoldDB" id="K3WD93"/>
<dbReference type="PANTHER" id="PTHR12296">
    <property type="entry name" value="DENN DOMAIN-CONTAINING PROTEIN 4"/>
    <property type="match status" value="1"/>
</dbReference>
<reference evidence="2" key="3">
    <citation type="submission" date="2015-02" db="UniProtKB">
        <authorList>
            <consortium name="EnsemblProtists"/>
        </authorList>
    </citation>
    <scope>IDENTIFICATION</scope>
    <source>
        <strain evidence="2">DAOM BR144</strain>
    </source>
</reference>
<reference evidence="3" key="1">
    <citation type="journal article" date="2010" name="Genome Biol.">
        <title>Genome sequence of the necrotrophic plant pathogen Pythium ultimum reveals original pathogenicity mechanisms and effector repertoire.</title>
        <authorList>
            <person name="Levesque C.A."/>
            <person name="Brouwer H."/>
            <person name="Cano L."/>
            <person name="Hamilton J.P."/>
            <person name="Holt C."/>
            <person name="Huitema E."/>
            <person name="Raffaele S."/>
            <person name="Robideau G.P."/>
            <person name="Thines M."/>
            <person name="Win J."/>
            <person name="Zerillo M.M."/>
            <person name="Beakes G.W."/>
            <person name="Boore J.L."/>
            <person name="Busam D."/>
            <person name="Dumas B."/>
            <person name="Ferriera S."/>
            <person name="Fuerstenberg S.I."/>
            <person name="Gachon C.M."/>
            <person name="Gaulin E."/>
            <person name="Govers F."/>
            <person name="Grenville-Briggs L."/>
            <person name="Horner N."/>
            <person name="Hostetler J."/>
            <person name="Jiang R.H."/>
            <person name="Johnson J."/>
            <person name="Krajaejun T."/>
            <person name="Lin H."/>
            <person name="Meijer H.J."/>
            <person name="Moore B."/>
            <person name="Morris P."/>
            <person name="Phuntmart V."/>
            <person name="Puiu D."/>
            <person name="Shetty J."/>
            <person name="Stajich J.E."/>
            <person name="Tripathy S."/>
            <person name="Wawra S."/>
            <person name="van West P."/>
            <person name="Whitty B.R."/>
            <person name="Coutinho P.M."/>
            <person name="Henrissat B."/>
            <person name="Martin F."/>
            <person name="Thomas P.D."/>
            <person name="Tyler B.M."/>
            <person name="De Vries R.P."/>
            <person name="Kamoun S."/>
            <person name="Yandell M."/>
            <person name="Tisserat N."/>
            <person name="Buell C.R."/>
        </authorList>
    </citation>
    <scope>NUCLEOTIDE SEQUENCE</scope>
    <source>
        <strain evidence="3">DAOM:BR144</strain>
    </source>
</reference>
<dbReference type="Gene3D" id="3.40.50.11500">
    <property type="match status" value="1"/>
</dbReference>
<dbReference type="InterPro" id="IPR001194">
    <property type="entry name" value="cDENN_dom"/>
</dbReference>
<dbReference type="Proteomes" id="UP000019132">
    <property type="component" value="Unassembled WGS sequence"/>
</dbReference>
<protein>
    <recommendedName>
        <fullName evidence="1">UDENN domain-containing protein</fullName>
    </recommendedName>
</protein>
<dbReference type="VEuPathDB" id="FungiDB:PYU1_G002931"/>
<feature type="domain" description="UDENN" evidence="1">
    <location>
        <begin position="1"/>
        <end position="389"/>
    </location>
</feature>